<name>A0A3B0UA10_9ZZZZ</name>
<evidence type="ECO:0000256" key="2">
    <source>
        <dbReference type="ARBA" id="ARBA00022723"/>
    </source>
</evidence>
<dbReference type="InterPro" id="IPR001041">
    <property type="entry name" value="2Fe-2S_ferredoxin-type"/>
</dbReference>
<keyword evidence="4 8" id="KW-0560">Oxidoreductase</keyword>
<evidence type="ECO:0000256" key="4">
    <source>
        <dbReference type="ARBA" id="ARBA00023002"/>
    </source>
</evidence>
<dbReference type="Pfam" id="PF03450">
    <property type="entry name" value="CO_deh_flav_C"/>
    <property type="match status" value="1"/>
</dbReference>
<dbReference type="InterPro" id="IPR016208">
    <property type="entry name" value="Ald_Oxase/xanthine_DH-like"/>
</dbReference>
<dbReference type="GO" id="GO:0071949">
    <property type="term" value="F:FAD binding"/>
    <property type="evidence" value="ECO:0007669"/>
    <property type="project" value="InterPro"/>
</dbReference>
<evidence type="ECO:0000313" key="8">
    <source>
        <dbReference type="EMBL" id="VAW21379.1"/>
    </source>
</evidence>
<gene>
    <name evidence="8" type="ORF">MNBD_ALPHA12-1673</name>
</gene>
<dbReference type="InterPro" id="IPR014307">
    <property type="entry name" value="Xanthine_DH_ssu"/>
</dbReference>
<dbReference type="Pfam" id="PF00941">
    <property type="entry name" value="FAD_binding_5"/>
    <property type="match status" value="1"/>
</dbReference>
<evidence type="ECO:0000256" key="3">
    <source>
        <dbReference type="ARBA" id="ARBA00022827"/>
    </source>
</evidence>
<dbReference type="Pfam" id="PF01799">
    <property type="entry name" value="Fer2_2"/>
    <property type="match status" value="1"/>
</dbReference>
<dbReference type="InterPro" id="IPR036010">
    <property type="entry name" value="2Fe-2S_ferredoxin-like_sf"/>
</dbReference>
<dbReference type="Gene3D" id="3.10.20.30">
    <property type="match status" value="1"/>
</dbReference>
<feature type="domain" description="FAD-binding PCMH-type" evidence="7">
    <location>
        <begin position="198"/>
        <end position="371"/>
    </location>
</feature>
<dbReference type="SUPFAM" id="SSF55447">
    <property type="entry name" value="CO dehydrogenase flavoprotein C-terminal domain-like"/>
    <property type="match status" value="1"/>
</dbReference>
<protein>
    <submittedName>
        <fullName evidence="8">Xanthine dehydrogenase iron-sulfur subunit / Xanthine dehydrogenase, FAD binding subunit</fullName>
        <ecNumber evidence="8">1.17.1.4</ecNumber>
    </submittedName>
</protein>
<dbReference type="AlphaFoldDB" id="A0A3B0UA10"/>
<feature type="domain" description="2Fe-2S ferredoxin-type" evidence="6">
    <location>
        <begin position="8"/>
        <end position="93"/>
    </location>
</feature>
<keyword evidence="1" id="KW-0285">Flavoprotein</keyword>
<dbReference type="Gene3D" id="3.30.390.50">
    <property type="entry name" value="CO dehydrogenase flavoprotein, C-terminal domain"/>
    <property type="match status" value="1"/>
</dbReference>
<keyword evidence="3" id="KW-0274">FAD</keyword>
<dbReference type="Gene3D" id="3.30.43.10">
    <property type="entry name" value="Uridine Diphospho-n-acetylenolpyruvylglucosamine Reductase, domain 2"/>
    <property type="match status" value="1"/>
</dbReference>
<dbReference type="InterPro" id="IPR036884">
    <property type="entry name" value="2Fe-2S-bd_dom_sf"/>
</dbReference>
<proteinExistence type="predicted"/>
<dbReference type="SMART" id="SM01092">
    <property type="entry name" value="CO_deh_flav_C"/>
    <property type="match status" value="1"/>
</dbReference>
<dbReference type="PANTHER" id="PTHR45444:SF3">
    <property type="entry name" value="XANTHINE DEHYDROGENASE"/>
    <property type="match status" value="1"/>
</dbReference>
<dbReference type="PROSITE" id="PS51085">
    <property type="entry name" value="2FE2S_FER_2"/>
    <property type="match status" value="1"/>
</dbReference>
<keyword evidence="5" id="KW-0408">Iron</keyword>
<dbReference type="SUPFAM" id="SSF47741">
    <property type="entry name" value="CO dehydrogenase ISP C-domain like"/>
    <property type="match status" value="1"/>
</dbReference>
<dbReference type="GO" id="GO:0004854">
    <property type="term" value="F:xanthine dehydrogenase activity"/>
    <property type="evidence" value="ECO:0007669"/>
    <property type="project" value="UniProtKB-EC"/>
</dbReference>
<dbReference type="PANTHER" id="PTHR45444">
    <property type="entry name" value="XANTHINE DEHYDROGENASE"/>
    <property type="match status" value="1"/>
</dbReference>
<organism evidence="8">
    <name type="scientific">hydrothermal vent metagenome</name>
    <dbReference type="NCBI Taxonomy" id="652676"/>
    <lineage>
        <taxon>unclassified sequences</taxon>
        <taxon>metagenomes</taxon>
        <taxon>ecological metagenomes</taxon>
    </lineage>
</organism>
<dbReference type="InterPro" id="IPR012675">
    <property type="entry name" value="Beta-grasp_dom_sf"/>
</dbReference>
<dbReference type="InterPro" id="IPR016166">
    <property type="entry name" value="FAD-bd_PCMH"/>
</dbReference>
<dbReference type="InterPro" id="IPR036683">
    <property type="entry name" value="CO_DH_flav_C_dom_sf"/>
</dbReference>
<dbReference type="NCBIfam" id="TIGR02963">
    <property type="entry name" value="xanthine_xdhA"/>
    <property type="match status" value="1"/>
</dbReference>
<dbReference type="SUPFAM" id="SSF54292">
    <property type="entry name" value="2Fe-2S ferredoxin-like"/>
    <property type="match status" value="1"/>
</dbReference>
<evidence type="ECO:0000256" key="1">
    <source>
        <dbReference type="ARBA" id="ARBA00022630"/>
    </source>
</evidence>
<dbReference type="GO" id="GO:0051537">
    <property type="term" value="F:2 iron, 2 sulfur cluster binding"/>
    <property type="evidence" value="ECO:0007669"/>
    <property type="project" value="InterPro"/>
</dbReference>
<dbReference type="InterPro" id="IPR016169">
    <property type="entry name" value="FAD-bd_PCMH_sub2"/>
</dbReference>
<dbReference type="EC" id="1.17.1.4" evidence="8"/>
<dbReference type="Gene3D" id="3.30.465.10">
    <property type="match status" value="1"/>
</dbReference>
<dbReference type="PROSITE" id="PS00197">
    <property type="entry name" value="2FE2S_FER_1"/>
    <property type="match status" value="1"/>
</dbReference>
<evidence type="ECO:0000256" key="5">
    <source>
        <dbReference type="ARBA" id="ARBA00023004"/>
    </source>
</evidence>
<dbReference type="InterPro" id="IPR006058">
    <property type="entry name" value="2Fe2S_fd_BS"/>
</dbReference>
<dbReference type="InterPro" id="IPR002346">
    <property type="entry name" value="Mopterin_DH_FAD-bd"/>
</dbReference>
<dbReference type="PIRSF" id="PIRSF036557">
    <property type="entry name" value="XdhA_RC"/>
    <property type="match status" value="1"/>
</dbReference>
<evidence type="ECO:0000259" key="7">
    <source>
        <dbReference type="PROSITE" id="PS51387"/>
    </source>
</evidence>
<dbReference type="InterPro" id="IPR002888">
    <property type="entry name" value="2Fe-2S-bd"/>
</dbReference>
<dbReference type="InterPro" id="IPR036318">
    <property type="entry name" value="FAD-bd_PCMH-like_sf"/>
</dbReference>
<dbReference type="Gene3D" id="1.10.150.120">
    <property type="entry name" value="[2Fe-2S]-binding domain"/>
    <property type="match status" value="1"/>
</dbReference>
<reference evidence="8" key="1">
    <citation type="submission" date="2018-06" db="EMBL/GenBank/DDBJ databases">
        <authorList>
            <person name="Zhirakovskaya E."/>
        </authorList>
    </citation>
    <scope>NUCLEOTIDE SEQUENCE</scope>
</reference>
<dbReference type="PROSITE" id="PS51387">
    <property type="entry name" value="FAD_PCMH"/>
    <property type="match status" value="1"/>
</dbReference>
<dbReference type="GO" id="GO:0005506">
    <property type="term" value="F:iron ion binding"/>
    <property type="evidence" value="ECO:0007669"/>
    <property type="project" value="InterPro"/>
</dbReference>
<dbReference type="InterPro" id="IPR005107">
    <property type="entry name" value="CO_DH_flav_C"/>
</dbReference>
<accession>A0A3B0UA10</accession>
<evidence type="ECO:0000259" key="6">
    <source>
        <dbReference type="PROSITE" id="PS51085"/>
    </source>
</evidence>
<dbReference type="SUPFAM" id="SSF56176">
    <property type="entry name" value="FAD-binding/transporter-associated domain-like"/>
    <property type="match status" value="1"/>
</dbReference>
<sequence length="491" mass="53935">MNYVGVRTTVRFLLNDTMVELKELLPTLTLLDFLRLDRGLAGAKEGCAEGDCGACTVLVGRVKVNGLVYESINSCIRFVASLDGCHVVTIEHLAGKNGALHPVQQALVDYHGSQCGFCTPGMVMSLYGHWMARGAGDAEAIKEVLQGNLCRCTGYKPIVDAGQAVLAAGGEQADKLLVEREQIITKLESISDNKRVEIAGDDGHFILPANVDDLAKLLVEKPHLTIVSGATDVGLWVTKQMREISPIVFISNLDQLRMIVETEDALSIGAGVTYADFQVMVKKHFPELLRFWSRIGGAQVRNAGTIGGNIANGSPIGDMAPLLIALGAQITLRYGSRRRFLPLEDYFISYGKQDRKPGEFIESISIPYPDPQASYAAYKISKRHDEDISSVCGVFYLKLDQDNRVTKITVVFGGMAGIPARAPAVEKSLMDQQWNQETVFLAMKEFSADYTPLSDFRASAEYRLLVAQNLLHRFYLETIGQVSELKRRALL</sequence>
<dbReference type="InterPro" id="IPR016167">
    <property type="entry name" value="FAD-bd_PCMH_sub1"/>
</dbReference>
<dbReference type="EMBL" id="UOEO01000167">
    <property type="protein sequence ID" value="VAW21379.1"/>
    <property type="molecule type" value="Genomic_DNA"/>
</dbReference>
<keyword evidence="2" id="KW-0479">Metal-binding</keyword>
<dbReference type="InterPro" id="IPR012175">
    <property type="entry name" value="Xanth_DH_ssu_bac"/>
</dbReference>